<feature type="region of interest" description="Disordered" evidence="1">
    <location>
        <begin position="39"/>
        <end position="100"/>
    </location>
</feature>
<dbReference type="AlphaFoldDB" id="A0AAD9NPP1"/>
<evidence type="ECO:0000259" key="3">
    <source>
        <dbReference type="Pfam" id="PF25473"/>
    </source>
</evidence>
<feature type="transmembrane region" description="Helical" evidence="2">
    <location>
        <begin position="12"/>
        <end position="31"/>
    </location>
</feature>
<dbReference type="InterPro" id="IPR057534">
    <property type="entry name" value="MXRA7_helical"/>
</dbReference>
<dbReference type="PANTHER" id="PTHR21845:SF2">
    <property type="entry name" value="MATRIX-REMODELING-ASSOCIATED PROTEIN 7"/>
    <property type="match status" value="1"/>
</dbReference>
<keyword evidence="2" id="KW-0472">Membrane</keyword>
<dbReference type="Pfam" id="PF25473">
    <property type="entry name" value="MXRA7_helical"/>
    <property type="match status" value="1"/>
</dbReference>
<name>A0AAD9NPP1_RIDPI</name>
<sequence>MNLEIVYIPTSLWLACASVITVLAVIFGYVYTHTKRSKQSTEIVTPSASPGTPKTKSTGDSDSMKETDEAVEDSTTEDGSKEHFETGKWPTDDATGECPSNAVPDPLRFCEHIQSEVKKAEHKYAAKKLQEGMTTQQIAEERSIQQQQLAAIFQMMEEDSDKFGIASMGDMKEQMKLYM</sequence>
<dbReference type="PANTHER" id="PTHR21845">
    <property type="entry name" value="TRANSMEMBRANE ANCHOR PROTEIN 1"/>
    <property type="match status" value="1"/>
</dbReference>
<evidence type="ECO:0000313" key="5">
    <source>
        <dbReference type="Proteomes" id="UP001209878"/>
    </source>
</evidence>
<accession>A0AAD9NPP1</accession>
<keyword evidence="2" id="KW-0812">Transmembrane</keyword>
<evidence type="ECO:0000256" key="1">
    <source>
        <dbReference type="SAM" id="MobiDB-lite"/>
    </source>
</evidence>
<evidence type="ECO:0000313" key="4">
    <source>
        <dbReference type="EMBL" id="KAK2178177.1"/>
    </source>
</evidence>
<gene>
    <name evidence="4" type="ORF">NP493_556g00052</name>
</gene>
<dbReference type="Proteomes" id="UP001209878">
    <property type="component" value="Unassembled WGS sequence"/>
</dbReference>
<feature type="domain" description="Matrix-remodeling-associated protein 7 helical" evidence="3">
    <location>
        <begin position="119"/>
        <end position="178"/>
    </location>
</feature>
<proteinExistence type="predicted"/>
<organism evidence="4 5">
    <name type="scientific">Ridgeia piscesae</name>
    <name type="common">Tubeworm</name>
    <dbReference type="NCBI Taxonomy" id="27915"/>
    <lineage>
        <taxon>Eukaryota</taxon>
        <taxon>Metazoa</taxon>
        <taxon>Spiralia</taxon>
        <taxon>Lophotrochozoa</taxon>
        <taxon>Annelida</taxon>
        <taxon>Polychaeta</taxon>
        <taxon>Sedentaria</taxon>
        <taxon>Canalipalpata</taxon>
        <taxon>Sabellida</taxon>
        <taxon>Siboglinidae</taxon>
        <taxon>Ridgeia</taxon>
    </lineage>
</organism>
<feature type="compositionally biased region" description="Basic and acidic residues" evidence="1">
    <location>
        <begin position="57"/>
        <end position="68"/>
    </location>
</feature>
<keyword evidence="5" id="KW-1185">Reference proteome</keyword>
<reference evidence="4" key="1">
    <citation type="journal article" date="2023" name="Mol. Biol. Evol.">
        <title>Third-Generation Sequencing Reveals the Adaptive Role of the Epigenome in Three Deep-Sea Polychaetes.</title>
        <authorList>
            <person name="Perez M."/>
            <person name="Aroh O."/>
            <person name="Sun Y."/>
            <person name="Lan Y."/>
            <person name="Juniper S.K."/>
            <person name="Young C.R."/>
            <person name="Angers B."/>
            <person name="Qian P.Y."/>
        </authorList>
    </citation>
    <scope>NUCLEOTIDE SEQUENCE</scope>
    <source>
        <strain evidence="4">R07B-5</strain>
    </source>
</reference>
<comment type="caution">
    <text evidence="4">The sequence shown here is derived from an EMBL/GenBank/DDBJ whole genome shotgun (WGS) entry which is preliminary data.</text>
</comment>
<keyword evidence="2" id="KW-1133">Transmembrane helix</keyword>
<evidence type="ECO:0000256" key="2">
    <source>
        <dbReference type="SAM" id="Phobius"/>
    </source>
</evidence>
<dbReference type="InterPro" id="IPR026622">
    <property type="entry name" value="Mxra7"/>
</dbReference>
<dbReference type="EMBL" id="JAODUO010000556">
    <property type="protein sequence ID" value="KAK2178177.1"/>
    <property type="molecule type" value="Genomic_DNA"/>
</dbReference>
<feature type="compositionally biased region" description="Polar residues" evidence="1">
    <location>
        <begin position="40"/>
        <end position="56"/>
    </location>
</feature>
<protein>
    <recommendedName>
        <fullName evidence="3">Matrix-remodeling-associated protein 7 helical domain-containing protein</fullName>
    </recommendedName>
</protein>